<proteinExistence type="predicted"/>
<gene>
    <name evidence="1" type="primary">ORF23</name>
</gene>
<evidence type="ECO:0000313" key="1">
    <source>
        <dbReference type="EMBL" id="QDQ69231.1"/>
    </source>
</evidence>
<organism evidence="1 2">
    <name type="scientific">Colobine gammaherpesvirus 1</name>
    <dbReference type="NCBI Taxonomy" id="2597325"/>
    <lineage>
        <taxon>Viruses</taxon>
        <taxon>Duplodnaviria</taxon>
        <taxon>Heunggongvirae</taxon>
        <taxon>Peploviricota</taxon>
        <taxon>Herviviricetes</taxon>
        <taxon>Herpesvirales</taxon>
        <taxon>Orthoherpesviridae</taxon>
        <taxon>Gammaherpesvirinae</taxon>
        <taxon>Rhadinovirus</taxon>
        <taxon>Rhadinovirus colobinegamma1</taxon>
    </lineage>
</organism>
<dbReference type="GeneID" id="80540363"/>
<sequence>METFRIPDAMARLEGGAMLLSTGERIFHVLSCPGAASMVGLLGRDVPVPLLFQKFGSHLNDRLPLYERNRPELSLLRILLSPHPYALSCYLCIGAVDPACGTALLTRPVVRSMDFRDAPVLPDSKLVSCESPNYTDFQPVTLPLVMERIPTDASQRRLYFDEEANMVCTFDPNLPTSALGLWVRLNTTEETDNLPKQARSPKSILKSTT</sequence>
<name>A0A5B8G3Y5_9GAMA</name>
<dbReference type="Proteomes" id="UP001147731">
    <property type="component" value="Segment"/>
</dbReference>
<evidence type="ECO:0000313" key="2">
    <source>
        <dbReference type="Proteomes" id="UP001147731"/>
    </source>
</evidence>
<accession>A0A5B8G3Y5</accession>
<keyword evidence="2" id="KW-1185">Reference proteome</keyword>
<reference evidence="1" key="1">
    <citation type="journal article" date="2019" name="Emerg. Infect. Dis.">
        <title>Novel Virus Related to Kaposi's Sarcoma-Associated Herpesvirus from Colobus Monkey.</title>
        <authorList>
            <person name="Dhingra A."/>
            <person name="Ganzenmueller T."/>
            <person name="Hage E."/>
            <person name="Suarez N.M."/>
            <person name="Matz-Rensing K."/>
            <person name="Widmer D."/>
            <person name="Pohlmann S."/>
            <person name="Davison A.J."/>
            <person name="Schulz T.F."/>
            <person name="Kaul A."/>
        </authorList>
    </citation>
    <scope>NUCLEOTIDE SEQUENCE</scope>
    <source>
        <strain evidence="1">Hannover</strain>
    </source>
</reference>
<dbReference type="EMBL" id="MH932584">
    <property type="protein sequence ID" value="QDQ69231.1"/>
    <property type="molecule type" value="Genomic_DNA"/>
</dbReference>
<protein>
    <submittedName>
        <fullName evidence="1">UL88</fullName>
    </submittedName>
</protein>
<dbReference type="RefSeq" id="YP_010801651.1">
    <property type="nucleotide sequence ID" value="NC_076967.1"/>
</dbReference>
<dbReference type="KEGG" id="vg:80540363"/>